<dbReference type="EMBL" id="CAEZYQ010000003">
    <property type="protein sequence ID" value="CAB4731750.1"/>
    <property type="molecule type" value="Genomic_DNA"/>
</dbReference>
<accession>A0A6J6S9Y6</accession>
<reference evidence="1" key="1">
    <citation type="submission" date="2020-05" db="EMBL/GenBank/DDBJ databases">
        <authorList>
            <person name="Chiriac C."/>
            <person name="Salcher M."/>
            <person name="Ghai R."/>
            <person name="Kavagutti S V."/>
        </authorList>
    </citation>
    <scope>NUCLEOTIDE SEQUENCE</scope>
</reference>
<organism evidence="1">
    <name type="scientific">freshwater metagenome</name>
    <dbReference type="NCBI Taxonomy" id="449393"/>
    <lineage>
        <taxon>unclassified sequences</taxon>
        <taxon>metagenomes</taxon>
        <taxon>ecological metagenomes</taxon>
    </lineage>
</organism>
<sequence>MPMFRIATHDGDERELRARRVRTLGPDVLLEERRGTGWAVVESVPLHDVAEVRRRIVELDGTARWIVQPLDRPSGLDERTTRGSLR</sequence>
<evidence type="ECO:0000313" key="1">
    <source>
        <dbReference type="EMBL" id="CAB4731750.1"/>
    </source>
</evidence>
<protein>
    <submittedName>
        <fullName evidence="1">Unannotated protein</fullName>
    </submittedName>
</protein>
<gene>
    <name evidence="1" type="ORF">UFOPK2761_00556</name>
</gene>
<dbReference type="AlphaFoldDB" id="A0A6J6S9Y6"/>
<name>A0A6J6S9Y6_9ZZZZ</name>
<proteinExistence type="predicted"/>